<evidence type="ECO:0000313" key="2">
    <source>
        <dbReference type="Proteomes" id="UP000251241"/>
    </source>
</evidence>
<dbReference type="Proteomes" id="UP000251241">
    <property type="component" value="Unassembled WGS sequence"/>
</dbReference>
<accession>A0A2X2KSD4</accession>
<sequence>MRDNLKDFVNANREAFDQREPSADLWNKIRPQVVPTVQERKIKPLWKWASIAAAALLVGTATFIAFDQHHELAVEKPVVAVHPVTVQKSTGDTNVDHHAGLMDIVSDSQKNSARVNAIAGVEGKGKQLAKVSVSEAAHHEKEGRMDYVQMLQDSSSASTRLSAVLAMKDGGSLDGNSRGALEKTAVSDQSSNVRMAAIETVLNGLSPEERQQKVQDFFVEQNDPTLQMELMQMMAQQADPTMKATTKEKLNEIVEDPFTLKFVKEQAYAVLLNQ</sequence>
<proteinExistence type="predicted"/>
<dbReference type="GeneID" id="97181710"/>
<name>A0A2X2KSD4_SPHMU</name>
<dbReference type="RefSeq" id="WP_070567335.1">
    <property type="nucleotide sequence ID" value="NZ_CP069793.1"/>
</dbReference>
<evidence type="ECO:0000313" key="1">
    <source>
        <dbReference type="EMBL" id="SPZ84999.1"/>
    </source>
</evidence>
<dbReference type="AlphaFoldDB" id="A0A2X2KSD4"/>
<evidence type="ECO:0008006" key="3">
    <source>
        <dbReference type="Google" id="ProtNLM"/>
    </source>
</evidence>
<dbReference type="EMBL" id="UAUU01000005">
    <property type="protein sequence ID" value="SPZ84999.1"/>
    <property type="molecule type" value="Genomic_DNA"/>
</dbReference>
<reference evidence="1 2" key="1">
    <citation type="submission" date="2018-06" db="EMBL/GenBank/DDBJ databases">
        <authorList>
            <consortium name="Pathogen Informatics"/>
            <person name="Doyle S."/>
        </authorList>
    </citation>
    <scope>NUCLEOTIDE SEQUENCE [LARGE SCALE GENOMIC DNA]</scope>
    <source>
        <strain evidence="1 2">NCTC11343</strain>
    </source>
</reference>
<gene>
    <name evidence="1" type="ORF">NCTC11343_01555</name>
</gene>
<protein>
    <recommendedName>
        <fullName evidence="3">HEAT repeat domain-containing protein</fullName>
    </recommendedName>
</protein>
<organism evidence="1 2">
    <name type="scientific">Sphingobacterium multivorum</name>
    <dbReference type="NCBI Taxonomy" id="28454"/>
    <lineage>
        <taxon>Bacteria</taxon>
        <taxon>Pseudomonadati</taxon>
        <taxon>Bacteroidota</taxon>
        <taxon>Sphingobacteriia</taxon>
        <taxon>Sphingobacteriales</taxon>
        <taxon>Sphingobacteriaceae</taxon>
        <taxon>Sphingobacterium</taxon>
    </lineage>
</organism>